<dbReference type="PROSITE" id="PS50014">
    <property type="entry name" value="BROMODOMAIN_2"/>
    <property type="match status" value="1"/>
</dbReference>
<dbReference type="PANTHER" id="PTHR22880">
    <property type="entry name" value="FALZ-RELATED BROMODOMAIN-CONTAINING PROTEINS"/>
    <property type="match status" value="1"/>
</dbReference>
<feature type="compositionally biased region" description="Low complexity" evidence="4">
    <location>
        <begin position="390"/>
        <end position="403"/>
    </location>
</feature>
<dbReference type="Gene3D" id="1.20.920.10">
    <property type="entry name" value="Bromodomain-like"/>
    <property type="match status" value="1"/>
</dbReference>
<evidence type="ECO:0000259" key="5">
    <source>
        <dbReference type="PROSITE" id="PS50014"/>
    </source>
</evidence>
<feature type="region of interest" description="Disordered" evidence="4">
    <location>
        <begin position="332"/>
        <end position="403"/>
    </location>
</feature>
<evidence type="ECO:0000313" key="7">
    <source>
        <dbReference type="Proteomes" id="UP000001070"/>
    </source>
</evidence>
<feature type="region of interest" description="Disordered" evidence="4">
    <location>
        <begin position="1"/>
        <end position="23"/>
    </location>
</feature>
<keyword evidence="1" id="KW-0677">Repeat</keyword>
<dbReference type="eggNOG" id="KOG1474">
    <property type="taxonomic scope" value="Eukaryota"/>
</dbReference>
<dbReference type="Proteomes" id="UP000001070">
    <property type="component" value="Unassembled WGS sequence"/>
</dbReference>
<dbReference type="InterPro" id="IPR036427">
    <property type="entry name" value="Bromodomain-like_sf"/>
</dbReference>
<dbReference type="GO" id="GO:0006338">
    <property type="term" value="P:chromatin remodeling"/>
    <property type="evidence" value="ECO:0007669"/>
    <property type="project" value="TreeGrafter"/>
</dbReference>
<dbReference type="FunFam" id="1.20.920.10:FF:000002">
    <property type="entry name" value="Bromodomain-containing protein 4"/>
    <property type="match status" value="1"/>
</dbReference>
<dbReference type="HOGENOM" id="CLU_531310_0_0_1"/>
<gene>
    <name evidence="6" type="primary">Dgri\GH17937</name>
    <name evidence="6" type="ORF">Dgri_GH17937</name>
</gene>
<keyword evidence="7" id="KW-1185">Reference proteome</keyword>
<proteinExistence type="predicted"/>
<dbReference type="SMR" id="B4JXE6"/>
<sequence length="513" mass="53329">MASNKPGNSVVQPSTVPRLDRPGRRTNKLDYILKTVMKSLWNHHYAHPFKQPVNAKKLKLPDYHNIIKQPMDLGTIKKRLTKNYYWSATEAVADINMVFTNCYLYHEPTEDVIGRAKALEIVFLQAIKDMPKEELELESVAVKRGNKNQCAPTAPKRAASAAAAMTATATTTGRSSESSRAQKLEALAAATAQVKAAASASVAAAKMLAAAVAALDGDPIMVIQPTLNSMGPNAIQPVQQKAVKRIADVNAFESSMAKVANTAMRQESSRQGSVEFARGNAWPLHKHVPPLAGRAGAGGYAGVYPGVGISAGGGKAPANALASSLGLPGVAARAGGSGGTSKGTNSQGQRGGKGNANVNAGGSGARPAAANATASATTGGGTTNARRTENNGNNASNAGAGVGGSENVVNMMSVQQKRYLGFIAQNRGPTQSHSVEDEPQLDNVTLNPETLIRHYVTSSLAKKTHRKTSSKVKAMQPVQQPGQSMQQAVQPANPVSSSSSPSDSSSSSSSDSS</sequence>
<dbReference type="PhylomeDB" id="B4JXE6"/>
<dbReference type="SUPFAM" id="SSF47370">
    <property type="entry name" value="Bromodomain"/>
    <property type="match status" value="1"/>
</dbReference>
<reference evidence="6 7" key="1">
    <citation type="journal article" date="2007" name="Nature">
        <title>Evolution of genes and genomes on the Drosophila phylogeny.</title>
        <authorList>
            <consortium name="Drosophila 12 Genomes Consortium"/>
            <person name="Clark A.G."/>
            <person name="Eisen M.B."/>
            <person name="Smith D.R."/>
            <person name="Bergman C.M."/>
            <person name="Oliver B."/>
            <person name="Markow T.A."/>
            <person name="Kaufman T.C."/>
            <person name="Kellis M."/>
            <person name="Gelbart W."/>
            <person name="Iyer V.N."/>
            <person name="Pollard D.A."/>
            <person name="Sackton T.B."/>
            <person name="Larracuente A.M."/>
            <person name="Singh N.D."/>
            <person name="Abad J.P."/>
            <person name="Abt D.N."/>
            <person name="Adryan B."/>
            <person name="Aguade M."/>
            <person name="Akashi H."/>
            <person name="Anderson W.W."/>
            <person name="Aquadro C.F."/>
            <person name="Ardell D.H."/>
            <person name="Arguello R."/>
            <person name="Artieri C.G."/>
            <person name="Barbash D.A."/>
            <person name="Barker D."/>
            <person name="Barsanti P."/>
            <person name="Batterham P."/>
            <person name="Batzoglou S."/>
            <person name="Begun D."/>
            <person name="Bhutkar A."/>
            <person name="Blanco E."/>
            <person name="Bosak S.A."/>
            <person name="Bradley R.K."/>
            <person name="Brand A.D."/>
            <person name="Brent M.R."/>
            <person name="Brooks A.N."/>
            <person name="Brown R.H."/>
            <person name="Butlin R.K."/>
            <person name="Caggese C."/>
            <person name="Calvi B.R."/>
            <person name="Bernardo de Carvalho A."/>
            <person name="Caspi A."/>
            <person name="Castrezana S."/>
            <person name="Celniker S.E."/>
            <person name="Chang J.L."/>
            <person name="Chapple C."/>
            <person name="Chatterji S."/>
            <person name="Chinwalla A."/>
            <person name="Civetta A."/>
            <person name="Clifton S.W."/>
            <person name="Comeron J.M."/>
            <person name="Costello J.C."/>
            <person name="Coyne J.A."/>
            <person name="Daub J."/>
            <person name="David R.G."/>
            <person name="Delcher A.L."/>
            <person name="Delehaunty K."/>
            <person name="Do C.B."/>
            <person name="Ebling H."/>
            <person name="Edwards K."/>
            <person name="Eickbush T."/>
            <person name="Evans J.D."/>
            <person name="Filipski A."/>
            <person name="Findeiss S."/>
            <person name="Freyhult E."/>
            <person name="Fulton L."/>
            <person name="Fulton R."/>
            <person name="Garcia A.C."/>
            <person name="Gardiner A."/>
            <person name="Garfield D.A."/>
            <person name="Garvin B.E."/>
            <person name="Gibson G."/>
            <person name="Gilbert D."/>
            <person name="Gnerre S."/>
            <person name="Godfrey J."/>
            <person name="Good R."/>
            <person name="Gotea V."/>
            <person name="Gravely B."/>
            <person name="Greenberg A.J."/>
            <person name="Griffiths-Jones S."/>
            <person name="Gross S."/>
            <person name="Guigo R."/>
            <person name="Gustafson E.A."/>
            <person name="Haerty W."/>
            <person name="Hahn M.W."/>
            <person name="Halligan D.L."/>
            <person name="Halpern A.L."/>
            <person name="Halter G.M."/>
            <person name="Han M.V."/>
            <person name="Heger A."/>
            <person name="Hillier L."/>
            <person name="Hinrichs A.S."/>
            <person name="Holmes I."/>
            <person name="Hoskins R.A."/>
            <person name="Hubisz M.J."/>
            <person name="Hultmark D."/>
            <person name="Huntley M.A."/>
            <person name="Jaffe D.B."/>
            <person name="Jagadeeshan S."/>
            <person name="Jeck W.R."/>
            <person name="Johnson J."/>
            <person name="Jones C.D."/>
            <person name="Jordan W.C."/>
            <person name="Karpen G.H."/>
            <person name="Kataoka E."/>
            <person name="Keightley P.D."/>
            <person name="Kheradpour P."/>
            <person name="Kirkness E.F."/>
            <person name="Koerich L.B."/>
            <person name="Kristiansen K."/>
            <person name="Kudrna D."/>
            <person name="Kulathinal R.J."/>
            <person name="Kumar S."/>
            <person name="Kwok R."/>
            <person name="Lander E."/>
            <person name="Langley C.H."/>
            <person name="Lapoint R."/>
            <person name="Lazzaro B.P."/>
            <person name="Lee S.J."/>
            <person name="Levesque L."/>
            <person name="Li R."/>
            <person name="Lin C.F."/>
            <person name="Lin M.F."/>
            <person name="Lindblad-Toh K."/>
            <person name="Llopart A."/>
            <person name="Long M."/>
            <person name="Low L."/>
            <person name="Lozovsky E."/>
            <person name="Lu J."/>
            <person name="Luo M."/>
            <person name="Machado C.A."/>
            <person name="Makalowski W."/>
            <person name="Marzo M."/>
            <person name="Matsuda M."/>
            <person name="Matzkin L."/>
            <person name="McAllister B."/>
            <person name="McBride C.S."/>
            <person name="McKernan B."/>
            <person name="McKernan K."/>
            <person name="Mendez-Lago M."/>
            <person name="Minx P."/>
            <person name="Mollenhauer M.U."/>
            <person name="Montooth K."/>
            <person name="Mount S.M."/>
            <person name="Mu X."/>
            <person name="Myers E."/>
            <person name="Negre B."/>
            <person name="Newfeld S."/>
            <person name="Nielsen R."/>
            <person name="Noor M.A."/>
            <person name="O'Grady P."/>
            <person name="Pachter L."/>
            <person name="Papaceit M."/>
            <person name="Parisi M.J."/>
            <person name="Parisi M."/>
            <person name="Parts L."/>
            <person name="Pedersen J.S."/>
            <person name="Pesole G."/>
            <person name="Phillippy A.M."/>
            <person name="Ponting C.P."/>
            <person name="Pop M."/>
            <person name="Porcelli D."/>
            <person name="Powell J.R."/>
            <person name="Prohaska S."/>
            <person name="Pruitt K."/>
            <person name="Puig M."/>
            <person name="Quesneville H."/>
            <person name="Ram K.R."/>
            <person name="Rand D."/>
            <person name="Rasmussen M.D."/>
            <person name="Reed L.K."/>
            <person name="Reenan R."/>
            <person name="Reily A."/>
            <person name="Remington K.A."/>
            <person name="Rieger T.T."/>
            <person name="Ritchie M.G."/>
            <person name="Robin C."/>
            <person name="Rogers Y.H."/>
            <person name="Rohde C."/>
            <person name="Rozas J."/>
            <person name="Rubenfield M.J."/>
            <person name="Ruiz A."/>
            <person name="Russo S."/>
            <person name="Salzberg S.L."/>
            <person name="Sanchez-Gracia A."/>
            <person name="Saranga D.J."/>
            <person name="Sato H."/>
            <person name="Schaeffer S.W."/>
            <person name="Schatz M.C."/>
            <person name="Schlenke T."/>
            <person name="Schwartz R."/>
            <person name="Segarra C."/>
            <person name="Singh R.S."/>
            <person name="Sirot L."/>
            <person name="Sirota M."/>
            <person name="Sisneros N.B."/>
            <person name="Smith C.D."/>
            <person name="Smith T.F."/>
            <person name="Spieth J."/>
            <person name="Stage D.E."/>
            <person name="Stark A."/>
            <person name="Stephan W."/>
            <person name="Strausberg R.L."/>
            <person name="Strempel S."/>
            <person name="Sturgill D."/>
            <person name="Sutton G."/>
            <person name="Sutton G.G."/>
            <person name="Tao W."/>
            <person name="Teichmann S."/>
            <person name="Tobari Y.N."/>
            <person name="Tomimura Y."/>
            <person name="Tsolas J.M."/>
            <person name="Valente V.L."/>
            <person name="Venter E."/>
            <person name="Venter J.C."/>
            <person name="Vicario S."/>
            <person name="Vieira F.G."/>
            <person name="Vilella A.J."/>
            <person name="Villasante A."/>
            <person name="Walenz B."/>
            <person name="Wang J."/>
            <person name="Wasserman M."/>
            <person name="Watts T."/>
            <person name="Wilson D."/>
            <person name="Wilson R.K."/>
            <person name="Wing R.A."/>
            <person name="Wolfner M.F."/>
            <person name="Wong A."/>
            <person name="Wong G.K."/>
            <person name="Wu C.I."/>
            <person name="Wu G."/>
            <person name="Yamamoto D."/>
            <person name="Yang H.P."/>
            <person name="Yang S.P."/>
            <person name="Yorke J.A."/>
            <person name="Yoshida K."/>
            <person name="Zdobnov E."/>
            <person name="Zhang P."/>
            <person name="Zhang Y."/>
            <person name="Zimin A.V."/>
            <person name="Baldwin J."/>
            <person name="Abdouelleil A."/>
            <person name="Abdulkadir J."/>
            <person name="Abebe A."/>
            <person name="Abera B."/>
            <person name="Abreu J."/>
            <person name="Acer S.C."/>
            <person name="Aftuck L."/>
            <person name="Alexander A."/>
            <person name="An P."/>
            <person name="Anderson E."/>
            <person name="Anderson S."/>
            <person name="Arachi H."/>
            <person name="Azer M."/>
            <person name="Bachantsang P."/>
            <person name="Barry A."/>
            <person name="Bayul T."/>
            <person name="Berlin A."/>
            <person name="Bessette D."/>
            <person name="Bloom T."/>
            <person name="Blye J."/>
            <person name="Boguslavskiy L."/>
            <person name="Bonnet C."/>
            <person name="Boukhgalter B."/>
            <person name="Bourzgui I."/>
            <person name="Brown A."/>
            <person name="Cahill P."/>
            <person name="Channer S."/>
            <person name="Cheshatsang Y."/>
            <person name="Chuda L."/>
            <person name="Citroen M."/>
            <person name="Collymore A."/>
            <person name="Cooke P."/>
            <person name="Costello M."/>
            <person name="D'Aco K."/>
            <person name="Daza R."/>
            <person name="De Haan G."/>
            <person name="DeGray S."/>
            <person name="DeMaso C."/>
            <person name="Dhargay N."/>
            <person name="Dooley K."/>
            <person name="Dooley E."/>
            <person name="Doricent M."/>
            <person name="Dorje P."/>
            <person name="Dorjee K."/>
            <person name="Dupes A."/>
            <person name="Elong R."/>
            <person name="Falk J."/>
            <person name="Farina A."/>
            <person name="Faro S."/>
            <person name="Ferguson D."/>
            <person name="Fisher S."/>
            <person name="Foley C.D."/>
            <person name="Franke A."/>
            <person name="Friedrich D."/>
            <person name="Gadbois L."/>
            <person name="Gearin G."/>
            <person name="Gearin C.R."/>
            <person name="Giannoukos G."/>
            <person name="Goode T."/>
            <person name="Graham J."/>
            <person name="Grandbois E."/>
            <person name="Grewal S."/>
            <person name="Gyaltsen K."/>
            <person name="Hafez N."/>
            <person name="Hagos B."/>
            <person name="Hall J."/>
            <person name="Henson C."/>
            <person name="Hollinger A."/>
            <person name="Honan T."/>
            <person name="Huard M.D."/>
            <person name="Hughes L."/>
            <person name="Hurhula B."/>
            <person name="Husby M.E."/>
            <person name="Kamat A."/>
            <person name="Kanga B."/>
            <person name="Kashin S."/>
            <person name="Khazanovich D."/>
            <person name="Kisner P."/>
            <person name="Lance K."/>
            <person name="Lara M."/>
            <person name="Lee W."/>
            <person name="Lennon N."/>
            <person name="Letendre F."/>
            <person name="LeVine R."/>
            <person name="Lipovsky A."/>
            <person name="Liu X."/>
            <person name="Liu J."/>
            <person name="Liu S."/>
            <person name="Lokyitsang T."/>
            <person name="Lokyitsang Y."/>
            <person name="Lubonja R."/>
            <person name="Lui A."/>
            <person name="MacDonald P."/>
            <person name="Magnisalis V."/>
            <person name="Maru K."/>
            <person name="Matthews C."/>
            <person name="McCusker W."/>
            <person name="McDonough S."/>
            <person name="Mehta T."/>
            <person name="Meldrim J."/>
            <person name="Meneus L."/>
            <person name="Mihai O."/>
            <person name="Mihalev A."/>
            <person name="Mihova T."/>
            <person name="Mittelman R."/>
            <person name="Mlenga V."/>
            <person name="Montmayeur A."/>
            <person name="Mulrain L."/>
            <person name="Navidi A."/>
            <person name="Naylor J."/>
            <person name="Negash T."/>
            <person name="Nguyen T."/>
            <person name="Nguyen N."/>
            <person name="Nicol R."/>
            <person name="Norbu C."/>
            <person name="Norbu N."/>
            <person name="Novod N."/>
            <person name="O'Neill B."/>
            <person name="Osman S."/>
            <person name="Markiewicz E."/>
            <person name="Oyono O.L."/>
            <person name="Patti C."/>
            <person name="Phunkhang P."/>
            <person name="Pierre F."/>
            <person name="Priest M."/>
            <person name="Raghuraman S."/>
            <person name="Rege F."/>
            <person name="Reyes R."/>
            <person name="Rise C."/>
            <person name="Rogov P."/>
            <person name="Ross K."/>
            <person name="Ryan E."/>
            <person name="Settipalli S."/>
            <person name="Shea T."/>
            <person name="Sherpa N."/>
            <person name="Shi L."/>
            <person name="Shih D."/>
            <person name="Sparrow T."/>
            <person name="Spaulding J."/>
            <person name="Stalker J."/>
            <person name="Stange-Thomann N."/>
            <person name="Stavropoulos S."/>
            <person name="Stone C."/>
            <person name="Strader C."/>
            <person name="Tesfaye S."/>
            <person name="Thomson T."/>
            <person name="Thoulutsang Y."/>
            <person name="Thoulutsang D."/>
            <person name="Topham K."/>
            <person name="Topping I."/>
            <person name="Tsamla T."/>
            <person name="Vassiliev H."/>
            <person name="Vo A."/>
            <person name="Wangchuk T."/>
            <person name="Wangdi T."/>
            <person name="Weiand M."/>
            <person name="Wilkinson J."/>
            <person name="Wilson A."/>
            <person name="Yadav S."/>
            <person name="Young G."/>
            <person name="Yu Q."/>
            <person name="Zembek L."/>
            <person name="Zhong D."/>
            <person name="Zimmer A."/>
            <person name="Zwirko Z."/>
            <person name="Jaffe D.B."/>
            <person name="Alvarez P."/>
            <person name="Brockman W."/>
            <person name="Butler J."/>
            <person name="Chin C."/>
            <person name="Gnerre S."/>
            <person name="Grabherr M."/>
            <person name="Kleber M."/>
            <person name="Mauceli E."/>
            <person name="MacCallum I."/>
        </authorList>
    </citation>
    <scope>NUCLEOTIDE SEQUENCE [LARGE SCALE GENOMIC DNA]</scope>
    <source>
        <strain evidence="7">Tucson 15287-2541.00</strain>
    </source>
</reference>
<feature type="compositionally biased region" description="Low complexity" evidence="4">
    <location>
        <begin position="355"/>
        <end position="377"/>
    </location>
</feature>
<feature type="compositionally biased region" description="Polar residues" evidence="4">
    <location>
        <begin position="1"/>
        <end position="15"/>
    </location>
</feature>
<dbReference type="PANTHER" id="PTHR22880:SF225">
    <property type="entry name" value="BROMODOMAIN-CONTAINING PROTEIN BET-1-RELATED"/>
    <property type="match status" value="1"/>
</dbReference>
<feature type="region of interest" description="Disordered" evidence="4">
    <location>
        <begin position="460"/>
        <end position="513"/>
    </location>
</feature>
<dbReference type="EMBL" id="CH916376">
    <property type="protein sequence ID" value="EDV95422.1"/>
    <property type="molecule type" value="Genomic_DNA"/>
</dbReference>
<dbReference type="Pfam" id="PF00439">
    <property type="entry name" value="Bromodomain"/>
    <property type="match status" value="1"/>
</dbReference>
<keyword evidence="2 3" id="KW-0103">Bromodomain</keyword>
<evidence type="ECO:0000256" key="4">
    <source>
        <dbReference type="SAM" id="MobiDB-lite"/>
    </source>
</evidence>
<protein>
    <submittedName>
        <fullName evidence="6">GH17937</fullName>
    </submittedName>
</protein>
<dbReference type="SMART" id="SM00297">
    <property type="entry name" value="BROMO"/>
    <property type="match status" value="1"/>
</dbReference>
<evidence type="ECO:0000256" key="3">
    <source>
        <dbReference type="PROSITE-ProRule" id="PRU00035"/>
    </source>
</evidence>
<dbReference type="InterPro" id="IPR001487">
    <property type="entry name" value="Bromodomain"/>
</dbReference>
<dbReference type="PRINTS" id="PR00503">
    <property type="entry name" value="BROMODOMAIN"/>
</dbReference>
<dbReference type="InterPro" id="IPR018359">
    <property type="entry name" value="Bromodomain_CS"/>
</dbReference>
<accession>B4JXE6</accession>
<feature type="compositionally biased region" description="Low complexity" evidence="4">
    <location>
        <begin position="475"/>
        <end position="513"/>
    </location>
</feature>
<dbReference type="AlphaFoldDB" id="B4JXE6"/>
<organism evidence="7">
    <name type="scientific">Drosophila grimshawi</name>
    <name type="common">Hawaiian fruit fly</name>
    <name type="synonym">Idiomyia grimshawi</name>
    <dbReference type="NCBI Taxonomy" id="7222"/>
    <lineage>
        <taxon>Eukaryota</taxon>
        <taxon>Metazoa</taxon>
        <taxon>Ecdysozoa</taxon>
        <taxon>Arthropoda</taxon>
        <taxon>Hexapoda</taxon>
        <taxon>Insecta</taxon>
        <taxon>Pterygota</taxon>
        <taxon>Neoptera</taxon>
        <taxon>Endopterygota</taxon>
        <taxon>Diptera</taxon>
        <taxon>Brachycera</taxon>
        <taxon>Muscomorpha</taxon>
        <taxon>Ephydroidea</taxon>
        <taxon>Drosophilidae</taxon>
        <taxon>Drosophila</taxon>
        <taxon>Hawaiian Drosophila</taxon>
    </lineage>
</organism>
<dbReference type="GO" id="GO:0000785">
    <property type="term" value="C:chromatin"/>
    <property type="evidence" value="ECO:0007669"/>
    <property type="project" value="TreeGrafter"/>
</dbReference>
<dbReference type="PROSITE" id="PS00633">
    <property type="entry name" value="BROMODOMAIN_1"/>
    <property type="match status" value="1"/>
</dbReference>
<evidence type="ECO:0000313" key="6">
    <source>
        <dbReference type="EMBL" id="EDV95422.1"/>
    </source>
</evidence>
<dbReference type="GO" id="GO:0006355">
    <property type="term" value="P:regulation of DNA-templated transcription"/>
    <property type="evidence" value="ECO:0007669"/>
    <property type="project" value="TreeGrafter"/>
</dbReference>
<dbReference type="InParanoid" id="B4JXE6"/>
<dbReference type="GO" id="GO:0005634">
    <property type="term" value="C:nucleus"/>
    <property type="evidence" value="ECO:0007669"/>
    <property type="project" value="TreeGrafter"/>
</dbReference>
<name>B4JXE6_DROGR</name>
<feature type="domain" description="Bromo" evidence="5">
    <location>
        <begin position="41"/>
        <end position="113"/>
    </location>
</feature>
<dbReference type="InterPro" id="IPR050935">
    <property type="entry name" value="Bromo_chromatin_reader"/>
</dbReference>
<evidence type="ECO:0000256" key="2">
    <source>
        <dbReference type="ARBA" id="ARBA00023117"/>
    </source>
</evidence>
<dbReference type="KEGG" id="dgr:6569271"/>
<evidence type="ECO:0000256" key="1">
    <source>
        <dbReference type="ARBA" id="ARBA00022737"/>
    </source>
</evidence>